<dbReference type="Gene3D" id="3.40.140.10">
    <property type="entry name" value="Cytidine Deaminase, domain 2"/>
    <property type="match status" value="1"/>
</dbReference>
<dbReference type="InterPro" id="IPR016192">
    <property type="entry name" value="APOBEC/CMP_deaminase_Zn-bd"/>
</dbReference>
<dbReference type="SUPFAM" id="SSF53927">
    <property type="entry name" value="Cytidine deaminase-like"/>
    <property type="match status" value="1"/>
</dbReference>
<comment type="caution">
    <text evidence="4">The sequence shown here is derived from an EMBL/GenBank/DDBJ whole genome shotgun (WGS) entry which is preliminary data.</text>
</comment>
<dbReference type="PROSITE" id="PS51747">
    <property type="entry name" value="CYT_DCMP_DEAMINASES_2"/>
    <property type="match status" value="1"/>
</dbReference>
<gene>
    <name evidence="4" type="ORF">A3F29_02615</name>
</gene>
<proteinExistence type="predicted"/>
<dbReference type="InterPro" id="IPR002125">
    <property type="entry name" value="CMP_dCMP_dom"/>
</dbReference>
<dbReference type="GO" id="GO:0016787">
    <property type="term" value="F:hydrolase activity"/>
    <property type="evidence" value="ECO:0007669"/>
    <property type="project" value="InterPro"/>
</dbReference>
<dbReference type="EMBL" id="MFZV01000005">
    <property type="protein sequence ID" value="OGK31465.1"/>
    <property type="molecule type" value="Genomic_DNA"/>
</dbReference>
<organism evidence="4 5">
    <name type="scientific">Candidatus Roizmanbacteria bacterium RIFCSPHIGHO2_12_FULL_33_9</name>
    <dbReference type="NCBI Taxonomy" id="1802045"/>
    <lineage>
        <taxon>Bacteria</taxon>
        <taxon>Candidatus Roizmaniibacteriota</taxon>
    </lineage>
</organism>
<evidence type="ECO:0000313" key="4">
    <source>
        <dbReference type="EMBL" id="OGK31465.1"/>
    </source>
</evidence>
<dbReference type="GO" id="GO:0008270">
    <property type="term" value="F:zinc ion binding"/>
    <property type="evidence" value="ECO:0007669"/>
    <property type="project" value="InterPro"/>
</dbReference>
<dbReference type="PROSITE" id="PS00903">
    <property type="entry name" value="CYT_DCMP_DEAMINASES_1"/>
    <property type="match status" value="1"/>
</dbReference>
<feature type="domain" description="CMP/dCMP-type deaminase" evidence="3">
    <location>
        <begin position="22"/>
        <end position="142"/>
    </location>
</feature>
<protein>
    <recommendedName>
        <fullName evidence="3">CMP/dCMP-type deaminase domain-containing protein</fullName>
    </recommendedName>
</protein>
<dbReference type="Proteomes" id="UP000177199">
    <property type="component" value="Unassembled WGS sequence"/>
</dbReference>
<dbReference type="InterPro" id="IPR016193">
    <property type="entry name" value="Cytidine_deaminase-like"/>
</dbReference>
<name>A0A1F7HK32_9BACT</name>
<keyword evidence="2" id="KW-0862">Zinc</keyword>
<evidence type="ECO:0000313" key="5">
    <source>
        <dbReference type="Proteomes" id="UP000177199"/>
    </source>
</evidence>
<reference evidence="4 5" key="1">
    <citation type="journal article" date="2016" name="Nat. Commun.">
        <title>Thousands of microbial genomes shed light on interconnected biogeochemical processes in an aquifer system.</title>
        <authorList>
            <person name="Anantharaman K."/>
            <person name="Brown C.T."/>
            <person name="Hug L.A."/>
            <person name="Sharon I."/>
            <person name="Castelle C.J."/>
            <person name="Probst A.J."/>
            <person name="Thomas B.C."/>
            <person name="Singh A."/>
            <person name="Wilkins M.J."/>
            <person name="Karaoz U."/>
            <person name="Brodie E.L."/>
            <person name="Williams K.H."/>
            <person name="Hubbard S.S."/>
            <person name="Banfield J.F."/>
        </authorList>
    </citation>
    <scope>NUCLEOTIDE SEQUENCE [LARGE SCALE GENOMIC DNA]</scope>
</reference>
<evidence type="ECO:0000259" key="3">
    <source>
        <dbReference type="PROSITE" id="PS51747"/>
    </source>
</evidence>
<dbReference type="AlphaFoldDB" id="A0A1F7HK32"/>
<keyword evidence="1" id="KW-0479">Metal-binding</keyword>
<dbReference type="Pfam" id="PF00383">
    <property type="entry name" value="dCMP_cyt_deam_1"/>
    <property type="match status" value="1"/>
</dbReference>
<evidence type="ECO:0000256" key="1">
    <source>
        <dbReference type="ARBA" id="ARBA00022723"/>
    </source>
</evidence>
<accession>A0A1F7HK32</accession>
<evidence type="ECO:0000256" key="2">
    <source>
        <dbReference type="ARBA" id="ARBA00022833"/>
    </source>
</evidence>
<sequence>MIAEFALPNYIAEAVKKNHPKEEWDEVLRTELDIALLAKATQLAFVSAFQYGQDIPIAAVASIDNQICGRYAANDKRLGFPYLHAEQMTLMEAQLHQSPHPDTLTVTVEPCGPCIQYICDSGVKRIVFAIPRRTLSDLGLVNVRDGIFTRDNKERLPLEIIQICDPEITRLNELLFQNTQRNRETGTTNLNLDRIRQFLNSNPQDTINTSFLILPQVK</sequence>